<feature type="transmembrane region" description="Helical" evidence="6">
    <location>
        <begin position="61"/>
        <end position="80"/>
    </location>
</feature>
<dbReference type="PANTHER" id="PTHR38601:SF1">
    <property type="entry name" value="HYDROGENASE-4 COMPONENT E"/>
    <property type="match status" value="1"/>
</dbReference>
<dbReference type="EMBL" id="MZGX01000015">
    <property type="protein sequence ID" value="OPX43719.1"/>
    <property type="molecule type" value="Genomic_DNA"/>
</dbReference>
<dbReference type="RefSeq" id="WP_080064865.1">
    <property type="nucleotide sequence ID" value="NZ_MZGX01000015.1"/>
</dbReference>
<accession>A0A1V4SIL5</accession>
<comment type="subcellular location">
    <subcellularLocation>
        <location evidence="1">Cell membrane</location>
        <topology evidence="1">Multi-pass membrane protein</topology>
    </subcellularLocation>
</comment>
<evidence type="ECO:0000256" key="2">
    <source>
        <dbReference type="ARBA" id="ARBA00022475"/>
    </source>
</evidence>
<organism evidence="7 8">
    <name type="scientific">Ruminiclostridium hungatei</name>
    <name type="common">Clostridium hungatei</name>
    <dbReference type="NCBI Taxonomy" id="48256"/>
    <lineage>
        <taxon>Bacteria</taxon>
        <taxon>Bacillati</taxon>
        <taxon>Bacillota</taxon>
        <taxon>Clostridia</taxon>
        <taxon>Eubacteriales</taxon>
        <taxon>Oscillospiraceae</taxon>
        <taxon>Ruminiclostridium</taxon>
    </lineage>
</organism>
<evidence type="ECO:0000256" key="5">
    <source>
        <dbReference type="ARBA" id="ARBA00023136"/>
    </source>
</evidence>
<keyword evidence="8" id="KW-1185">Reference proteome</keyword>
<evidence type="ECO:0000313" key="7">
    <source>
        <dbReference type="EMBL" id="OPX43719.1"/>
    </source>
</evidence>
<feature type="transmembrane region" description="Helical" evidence="6">
    <location>
        <begin position="35"/>
        <end position="55"/>
    </location>
</feature>
<feature type="transmembrane region" description="Helical" evidence="6">
    <location>
        <begin position="154"/>
        <end position="173"/>
    </location>
</feature>
<dbReference type="STRING" id="48256.CLHUN_24390"/>
<reference evidence="7 8" key="1">
    <citation type="submission" date="2017-03" db="EMBL/GenBank/DDBJ databases">
        <title>Genome sequence of Clostridium hungatei DSM 14427.</title>
        <authorList>
            <person name="Poehlein A."/>
            <person name="Daniel R."/>
        </authorList>
    </citation>
    <scope>NUCLEOTIDE SEQUENCE [LARGE SCALE GENOMIC DNA]</scope>
    <source>
        <strain evidence="7 8">DSM 14427</strain>
    </source>
</reference>
<dbReference type="EC" id="1.-.-.-" evidence="7"/>
<comment type="caution">
    <text evidence="7">The sequence shown here is derived from an EMBL/GenBank/DDBJ whole genome shotgun (WGS) entry which is preliminary data.</text>
</comment>
<gene>
    <name evidence="7" type="primary">hyfE</name>
    <name evidence="7" type="ORF">CLHUN_24390</name>
</gene>
<dbReference type="GO" id="GO:0005886">
    <property type="term" value="C:plasma membrane"/>
    <property type="evidence" value="ECO:0007669"/>
    <property type="project" value="UniProtKB-SubCell"/>
</dbReference>
<dbReference type="PANTHER" id="PTHR38601">
    <property type="entry name" value="HYDROGENASE-4 COMPONENT E"/>
    <property type="match status" value="1"/>
</dbReference>
<protein>
    <submittedName>
        <fullName evidence="7">Hydrogenase-4 component E</fullName>
        <ecNumber evidence="7">1.-.-.-</ecNumber>
    </submittedName>
</protein>
<dbReference type="AlphaFoldDB" id="A0A1V4SIL5"/>
<evidence type="ECO:0000256" key="3">
    <source>
        <dbReference type="ARBA" id="ARBA00022692"/>
    </source>
</evidence>
<dbReference type="Proteomes" id="UP000191554">
    <property type="component" value="Unassembled WGS sequence"/>
</dbReference>
<keyword evidence="5 6" id="KW-0472">Membrane</keyword>
<keyword evidence="3 6" id="KW-0812">Transmembrane</keyword>
<evidence type="ECO:0000256" key="6">
    <source>
        <dbReference type="SAM" id="Phobius"/>
    </source>
</evidence>
<feature type="transmembrane region" description="Helical" evidence="6">
    <location>
        <begin position="130"/>
        <end position="147"/>
    </location>
</feature>
<evidence type="ECO:0000256" key="1">
    <source>
        <dbReference type="ARBA" id="ARBA00004651"/>
    </source>
</evidence>
<keyword evidence="7" id="KW-0560">Oxidoreductase</keyword>
<dbReference type="OrthoDB" id="5298295at2"/>
<evidence type="ECO:0000256" key="4">
    <source>
        <dbReference type="ARBA" id="ARBA00022989"/>
    </source>
</evidence>
<sequence>MYHNMLNLLSILMLISAFSLIANKRQNSYISTFRFQSALLAGISLLVSVRAMIVTKAFDEVLIMFMLIVVFKVVVIPRYMKSTAERVEYKVEKDFFINIPMSMIICCGLVVLSWYVIYNIDGITDLDTKNYLIYSFSVVLLGLFFMISRKKAIGQIIGFLVIENGMFLAAMLTTEGMPMIVELGLFFDLLTAFIIMGIFVFKINSTFESIDINKLKNLKG</sequence>
<feature type="transmembrane region" description="Helical" evidence="6">
    <location>
        <begin position="95"/>
        <end position="118"/>
    </location>
</feature>
<proteinExistence type="predicted"/>
<feature type="transmembrane region" description="Helical" evidence="6">
    <location>
        <begin position="179"/>
        <end position="201"/>
    </location>
</feature>
<keyword evidence="4 6" id="KW-1133">Transmembrane helix</keyword>
<dbReference type="GO" id="GO:0016491">
    <property type="term" value="F:oxidoreductase activity"/>
    <property type="evidence" value="ECO:0007669"/>
    <property type="project" value="UniProtKB-KW"/>
</dbReference>
<feature type="transmembrane region" description="Helical" evidence="6">
    <location>
        <begin position="6"/>
        <end position="23"/>
    </location>
</feature>
<name>A0A1V4SIL5_RUMHU</name>
<dbReference type="InterPro" id="IPR038730">
    <property type="entry name" value="HyfE-like"/>
</dbReference>
<evidence type="ECO:0000313" key="8">
    <source>
        <dbReference type="Proteomes" id="UP000191554"/>
    </source>
</evidence>
<keyword evidence="2" id="KW-1003">Cell membrane</keyword>